<name>A0AAV9LCX7_9SOLN</name>
<feature type="domain" description="Homeobox" evidence="4">
    <location>
        <begin position="13"/>
        <end position="77"/>
    </location>
</feature>
<sequence>MGRPPSNGGPSFRFNPAEVAEMEAILQAHNITMPAREVLVDLAEKFSSSSERSGKFVVQMKQVWNWFQNRRYAIRAKTAKSPGRYIAHPVPQSDPAAVKAPAKLSASPMPHSDPAAGRIMPQAPQPIPAPQATVRTMPQVPQPVPAPSVAVQSVGKSASDNTQMEFEAKSARDGAWYDVSSFLSHRSVENGDPEVLVRFAGFGAEEDEWVNVRMHVRQRSLPCESSECVAVLPGDLILCFQEGKEQALYYDAHVLDAQRRRHDVRGCRCRFLVRYDHDQSEEIVPLRKVCRRPETDYRLQQLNAESVKQQKIGNDPTTGNTMKVYPPADTPQKAQTESRMKLAEPTQKQAAPEYTIKPEPNVVPMLQKPSTDSLTGNTLAETTPKLMEEMAEKPVAETAEAPQEEKRETPLAEIANKAPEQPPAETTLKPPADSTLKPAEATEELPAETTPMPLSASTSKPAEQTENPPAETTLKPPAASTSKPDEAPEQPPAETTPEPPASSTSNPDEAPKEPPASSTSNPDEAPKEPPAETTSAEETTLEPPAETTPEPPADTTSKPAEESEEPPGETTLEPPADTTSKLAEESEEPPAETTLEPPADSTSTPVEDASEEQPKAEEHVDAGAPAASTDQDNAHV</sequence>
<dbReference type="InterPro" id="IPR032001">
    <property type="entry name" value="SAWADEE_dom"/>
</dbReference>
<comment type="subcellular location">
    <subcellularLocation>
        <location evidence="1 2">Nucleus</location>
    </subcellularLocation>
</comment>
<evidence type="ECO:0000313" key="5">
    <source>
        <dbReference type="EMBL" id="KAK4723466.1"/>
    </source>
</evidence>
<feature type="compositionally biased region" description="Polar residues" evidence="3">
    <location>
        <begin position="311"/>
        <end position="321"/>
    </location>
</feature>
<dbReference type="SMART" id="SM00389">
    <property type="entry name" value="HOX"/>
    <property type="match status" value="1"/>
</dbReference>
<feature type="region of interest" description="Disordered" evidence="3">
    <location>
        <begin position="311"/>
        <end position="350"/>
    </location>
</feature>
<gene>
    <name evidence="5" type="ORF">R3W88_026245</name>
</gene>
<dbReference type="PANTHER" id="PTHR33827">
    <property type="entry name" value="PROTEIN SAWADEE HOMEODOMAIN HOMOLOG 2"/>
    <property type="match status" value="1"/>
</dbReference>
<protein>
    <recommendedName>
        <fullName evidence="4">Homeobox domain-containing protein</fullName>
    </recommendedName>
</protein>
<evidence type="ECO:0000313" key="6">
    <source>
        <dbReference type="Proteomes" id="UP001311915"/>
    </source>
</evidence>
<dbReference type="Gene3D" id="2.40.50.40">
    <property type="match status" value="1"/>
</dbReference>
<accession>A0AAV9LCX7</accession>
<feature type="compositionally biased region" description="Low complexity" evidence="3">
    <location>
        <begin position="492"/>
        <end position="507"/>
    </location>
</feature>
<feature type="compositionally biased region" description="Polar residues" evidence="3">
    <location>
        <begin position="455"/>
        <end position="467"/>
    </location>
</feature>
<dbReference type="InterPro" id="IPR001356">
    <property type="entry name" value="HD"/>
</dbReference>
<keyword evidence="6" id="KW-1185">Reference proteome</keyword>
<dbReference type="CDD" id="cd00086">
    <property type="entry name" value="homeodomain"/>
    <property type="match status" value="1"/>
</dbReference>
<evidence type="ECO:0000256" key="1">
    <source>
        <dbReference type="ARBA" id="ARBA00004123"/>
    </source>
</evidence>
<dbReference type="Pfam" id="PF16719">
    <property type="entry name" value="SAWADEE"/>
    <property type="match status" value="1"/>
</dbReference>
<dbReference type="Gene3D" id="2.30.30.140">
    <property type="match status" value="1"/>
</dbReference>
<evidence type="ECO:0000256" key="2">
    <source>
        <dbReference type="PROSITE-ProRule" id="PRU00108"/>
    </source>
</evidence>
<dbReference type="CDD" id="cd00024">
    <property type="entry name" value="CD_CSD"/>
    <property type="match status" value="1"/>
</dbReference>
<dbReference type="AlphaFoldDB" id="A0AAV9LCX7"/>
<feature type="compositionally biased region" description="Low complexity" evidence="3">
    <location>
        <begin position="531"/>
        <end position="558"/>
    </location>
</feature>
<keyword evidence="2" id="KW-0539">Nucleus</keyword>
<keyword evidence="2" id="KW-0238">DNA-binding</keyword>
<dbReference type="PROSITE" id="PS50071">
    <property type="entry name" value="HOMEOBOX_2"/>
    <property type="match status" value="1"/>
</dbReference>
<feature type="region of interest" description="Disordered" evidence="3">
    <location>
        <begin position="393"/>
        <end position="636"/>
    </location>
</feature>
<dbReference type="Proteomes" id="UP001311915">
    <property type="component" value="Unassembled WGS sequence"/>
</dbReference>
<dbReference type="GO" id="GO:0003682">
    <property type="term" value="F:chromatin binding"/>
    <property type="evidence" value="ECO:0007669"/>
    <property type="project" value="InterPro"/>
</dbReference>
<dbReference type="PANTHER" id="PTHR33827:SF7">
    <property type="entry name" value="PROTEIN SAWADEE HOMEODOMAIN HOMOLOG 2"/>
    <property type="match status" value="1"/>
</dbReference>
<dbReference type="InterPro" id="IPR009057">
    <property type="entry name" value="Homeodomain-like_sf"/>
</dbReference>
<evidence type="ECO:0000256" key="3">
    <source>
        <dbReference type="SAM" id="MobiDB-lite"/>
    </source>
</evidence>
<reference evidence="5 6" key="1">
    <citation type="submission" date="2023-10" db="EMBL/GenBank/DDBJ databases">
        <title>Genome-Wide Identification Analysis in wild type Solanum Pinnatisectum Reveals Some Genes Defensing Phytophthora Infestans.</title>
        <authorList>
            <person name="Sun C."/>
        </authorList>
    </citation>
    <scope>NUCLEOTIDE SEQUENCE [LARGE SCALE GENOMIC DNA]</scope>
    <source>
        <strain evidence="5">LQN</strain>
        <tissue evidence="5">Leaf</tissue>
    </source>
</reference>
<organism evidence="5 6">
    <name type="scientific">Solanum pinnatisectum</name>
    <name type="common">tansyleaf nightshade</name>
    <dbReference type="NCBI Taxonomy" id="50273"/>
    <lineage>
        <taxon>Eukaryota</taxon>
        <taxon>Viridiplantae</taxon>
        <taxon>Streptophyta</taxon>
        <taxon>Embryophyta</taxon>
        <taxon>Tracheophyta</taxon>
        <taxon>Spermatophyta</taxon>
        <taxon>Magnoliopsida</taxon>
        <taxon>eudicotyledons</taxon>
        <taxon>Gunneridae</taxon>
        <taxon>Pentapetalae</taxon>
        <taxon>asterids</taxon>
        <taxon>lamiids</taxon>
        <taxon>Solanales</taxon>
        <taxon>Solanaceae</taxon>
        <taxon>Solanoideae</taxon>
        <taxon>Solaneae</taxon>
        <taxon>Solanum</taxon>
    </lineage>
</organism>
<dbReference type="SUPFAM" id="SSF46689">
    <property type="entry name" value="Homeodomain-like"/>
    <property type="match status" value="1"/>
</dbReference>
<keyword evidence="2" id="KW-0371">Homeobox</keyword>
<feature type="DNA-binding region" description="Homeobox" evidence="2">
    <location>
        <begin position="15"/>
        <end position="78"/>
    </location>
</feature>
<dbReference type="InterPro" id="IPR039276">
    <property type="entry name" value="SHH1/2"/>
</dbReference>
<comment type="caution">
    <text evidence="5">The sequence shown here is derived from an EMBL/GenBank/DDBJ whole genome shotgun (WGS) entry which is preliminary data.</text>
</comment>
<dbReference type="EMBL" id="JAWPEI010000006">
    <property type="protein sequence ID" value="KAK4723466.1"/>
    <property type="molecule type" value="Genomic_DNA"/>
</dbReference>
<dbReference type="GO" id="GO:0003677">
    <property type="term" value="F:DNA binding"/>
    <property type="evidence" value="ECO:0007669"/>
    <property type="project" value="UniProtKB-UniRule"/>
</dbReference>
<proteinExistence type="predicted"/>
<dbReference type="GO" id="GO:0005634">
    <property type="term" value="C:nucleus"/>
    <property type="evidence" value="ECO:0007669"/>
    <property type="project" value="UniProtKB-SubCell"/>
</dbReference>
<evidence type="ECO:0000259" key="4">
    <source>
        <dbReference type="PROSITE" id="PS50071"/>
    </source>
</evidence>
<feature type="compositionally biased region" description="Basic and acidic residues" evidence="3">
    <location>
        <begin position="612"/>
        <end position="621"/>
    </location>
</feature>